<reference evidence="1 2" key="1">
    <citation type="submission" date="2016-10" db="EMBL/GenBank/DDBJ databases">
        <authorList>
            <person name="de Groot N.N."/>
        </authorList>
    </citation>
    <scope>NUCLEOTIDE SEQUENCE [LARGE SCALE GENOMIC DNA]</scope>
    <source>
        <strain evidence="1 2">DSM 43019</strain>
    </source>
</reference>
<gene>
    <name evidence="1" type="ORF">SAMN05421541_106406</name>
</gene>
<sequence length="36" mass="3991">MIRDLYLDRTPFVDVSPLSTDRFAGGASGRPETHIV</sequence>
<dbReference type="EMBL" id="FONV01000006">
    <property type="protein sequence ID" value="SFF14859.1"/>
    <property type="molecule type" value="Genomic_DNA"/>
</dbReference>
<evidence type="ECO:0000313" key="2">
    <source>
        <dbReference type="Proteomes" id="UP000199645"/>
    </source>
</evidence>
<keyword evidence="2" id="KW-1185">Reference proteome</keyword>
<dbReference type="Proteomes" id="UP000199645">
    <property type="component" value="Unassembled WGS sequence"/>
</dbReference>
<proteinExistence type="predicted"/>
<name>A0A1I2GCL6_9ACTN</name>
<evidence type="ECO:0000313" key="1">
    <source>
        <dbReference type="EMBL" id="SFF14859.1"/>
    </source>
</evidence>
<organism evidence="1 2">
    <name type="scientific">Actinoplanes philippinensis</name>
    <dbReference type="NCBI Taxonomy" id="35752"/>
    <lineage>
        <taxon>Bacteria</taxon>
        <taxon>Bacillati</taxon>
        <taxon>Actinomycetota</taxon>
        <taxon>Actinomycetes</taxon>
        <taxon>Micromonosporales</taxon>
        <taxon>Micromonosporaceae</taxon>
        <taxon>Actinoplanes</taxon>
    </lineage>
</organism>
<accession>A0A1I2GCL6</accession>
<dbReference type="AlphaFoldDB" id="A0A1I2GCL6"/>
<protein>
    <submittedName>
        <fullName evidence="1">Sarcosine oxidase subunit beta</fullName>
    </submittedName>
</protein>